<evidence type="ECO:0000313" key="7">
    <source>
        <dbReference type="Proteomes" id="UP001383192"/>
    </source>
</evidence>
<dbReference type="Proteomes" id="UP001383192">
    <property type="component" value="Unassembled WGS sequence"/>
</dbReference>
<comment type="similarity">
    <text evidence="5">Belongs to the class VI-like SAM-binding methyltransferase superfamily. Isoprenylcysteine carboxyl methyltransferase family.</text>
</comment>
<feature type="transmembrane region" description="Helical" evidence="5">
    <location>
        <begin position="239"/>
        <end position="259"/>
    </location>
</feature>
<evidence type="ECO:0000313" key="6">
    <source>
        <dbReference type="EMBL" id="KAK7045881.1"/>
    </source>
</evidence>
<dbReference type="GO" id="GO:0004671">
    <property type="term" value="F:protein C-terminal S-isoprenylcysteine carboxyl O-methyltransferase activity"/>
    <property type="evidence" value="ECO:0007669"/>
    <property type="project" value="UniProtKB-EC"/>
</dbReference>
<name>A0AAW0D0T2_9AGAR</name>
<feature type="transmembrane region" description="Helical" evidence="5">
    <location>
        <begin position="385"/>
        <end position="403"/>
    </location>
</feature>
<dbReference type="GO" id="GO:0016126">
    <property type="term" value="P:sterol biosynthetic process"/>
    <property type="evidence" value="ECO:0007669"/>
    <property type="project" value="InterPro"/>
</dbReference>
<evidence type="ECO:0000256" key="3">
    <source>
        <dbReference type="ARBA" id="ARBA00022989"/>
    </source>
</evidence>
<feature type="transmembrane region" description="Helical" evidence="5">
    <location>
        <begin position="290"/>
        <end position="311"/>
    </location>
</feature>
<protein>
    <recommendedName>
        <fullName evidence="5">Protein-S-isoprenylcysteine O-methyltransferase</fullName>
        <ecNumber evidence="5">2.1.1.100</ecNumber>
    </recommendedName>
</protein>
<sequence length="436" mass="48669">MSTLQVALRIVLFFLSAIFYGICSTPPHPTPKGSMASTPSGLREWFVVIRIRYVLPLQKIGFYTAALNECIHIVAHRDIANVSLNSLFVVAAFFSIFGGLIRFLCYRELGECFTFELVPAGQNAISPSVAQNPKLITTGPYSYVRHPSYLGLWMCFFGSTMVHMVRGSWMRESGFLDTLIGRLITMMITQNLEVLAKTSLILASAVSFGVSFTPPNGGPKSLPPRPPITKALSQEMREWVLVFLIKYALPIEVRMYYLISFNEIVHVISSSIPSLPIRPYFPYHVSPHSFSNVLIIGSLLSTAGCILRIFCYRALAEGFTFELVPAGKLSNNPSLVKSPKLVTHGPYSIVRHPSYLGSWFNFVGSAMVHSWIFSDGSDSAYVLRGLAYAWLMGVGGGITVLLMRMGDEDALMKKQFGTKWEEWRKNVRYRVIPGVY</sequence>
<keyword evidence="5" id="KW-0808">Transferase</keyword>
<comment type="catalytic activity">
    <reaction evidence="5">
        <text>[protein]-C-terminal S-[(2E,6E)-farnesyl]-L-cysteine + S-adenosyl-L-methionine = [protein]-C-terminal S-[(2E,6E)-farnesyl]-L-cysteine methyl ester + S-adenosyl-L-homocysteine</text>
        <dbReference type="Rhea" id="RHEA:21672"/>
        <dbReference type="Rhea" id="RHEA-COMP:12125"/>
        <dbReference type="Rhea" id="RHEA-COMP:12126"/>
        <dbReference type="ChEBI" id="CHEBI:57856"/>
        <dbReference type="ChEBI" id="CHEBI:59789"/>
        <dbReference type="ChEBI" id="CHEBI:90510"/>
        <dbReference type="ChEBI" id="CHEBI:90511"/>
        <dbReference type="EC" id="2.1.1.100"/>
    </reaction>
</comment>
<keyword evidence="5" id="KW-0489">Methyltransferase</keyword>
<evidence type="ECO:0000256" key="5">
    <source>
        <dbReference type="RuleBase" id="RU362022"/>
    </source>
</evidence>
<gene>
    <name evidence="6" type="ORF">VNI00_007311</name>
</gene>
<organism evidence="6 7">
    <name type="scientific">Paramarasmius palmivorus</name>
    <dbReference type="NCBI Taxonomy" id="297713"/>
    <lineage>
        <taxon>Eukaryota</taxon>
        <taxon>Fungi</taxon>
        <taxon>Dikarya</taxon>
        <taxon>Basidiomycota</taxon>
        <taxon>Agaricomycotina</taxon>
        <taxon>Agaricomycetes</taxon>
        <taxon>Agaricomycetidae</taxon>
        <taxon>Agaricales</taxon>
        <taxon>Marasmiineae</taxon>
        <taxon>Marasmiaceae</taxon>
        <taxon>Paramarasmius</taxon>
    </lineage>
</organism>
<dbReference type="GO" id="GO:0032259">
    <property type="term" value="P:methylation"/>
    <property type="evidence" value="ECO:0007669"/>
    <property type="project" value="UniProtKB-KW"/>
</dbReference>
<dbReference type="PANTHER" id="PTHR43847">
    <property type="entry name" value="BLL3993 PROTEIN"/>
    <property type="match status" value="1"/>
</dbReference>
<dbReference type="EC" id="2.1.1.100" evidence="5"/>
<evidence type="ECO:0000256" key="2">
    <source>
        <dbReference type="ARBA" id="ARBA00022692"/>
    </source>
</evidence>
<dbReference type="InterPro" id="IPR001171">
    <property type="entry name" value="ERG24_DHCR-like"/>
</dbReference>
<dbReference type="GO" id="GO:0016628">
    <property type="term" value="F:oxidoreductase activity, acting on the CH-CH group of donors, NAD or NADP as acceptor"/>
    <property type="evidence" value="ECO:0007669"/>
    <property type="project" value="InterPro"/>
</dbReference>
<dbReference type="Pfam" id="PF01222">
    <property type="entry name" value="ERG4_ERG24"/>
    <property type="match status" value="1"/>
</dbReference>
<keyword evidence="5" id="KW-0949">S-adenosyl-L-methionine</keyword>
<proteinExistence type="inferred from homology"/>
<reference evidence="6 7" key="1">
    <citation type="submission" date="2024-01" db="EMBL/GenBank/DDBJ databases">
        <title>A draft genome for a cacao thread blight-causing isolate of Paramarasmius palmivorus.</title>
        <authorList>
            <person name="Baruah I.K."/>
            <person name="Bukari Y."/>
            <person name="Amoako-Attah I."/>
            <person name="Meinhardt L.W."/>
            <person name="Bailey B.A."/>
            <person name="Cohen S.P."/>
        </authorList>
    </citation>
    <scope>NUCLEOTIDE SEQUENCE [LARGE SCALE GENOMIC DNA]</scope>
    <source>
        <strain evidence="6 7">GH-12</strain>
    </source>
</reference>
<dbReference type="GO" id="GO:0005789">
    <property type="term" value="C:endoplasmic reticulum membrane"/>
    <property type="evidence" value="ECO:0007669"/>
    <property type="project" value="UniProtKB-SubCell"/>
</dbReference>
<accession>A0AAW0D0T2</accession>
<feature type="transmembrane region" description="Helical" evidence="5">
    <location>
        <begin position="6"/>
        <end position="23"/>
    </location>
</feature>
<dbReference type="EMBL" id="JAYKXP010000023">
    <property type="protein sequence ID" value="KAK7045881.1"/>
    <property type="molecule type" value="Genomic_DNA"/>
</dbReference>
<keyword evidence="4 5" id="KW-0472">Membrane</keyword>
<dbReference type="Pfam" id="PF04140">
    <property type="entry name" value="ICMT"/>
    <property type="match status" value="1"/>
</dbReference>
<dbReference type="PANTHER" id="PTHR43847:SF1">
    <property type="entry name" value="BLL3993 PROTEIN"/>
    <property type="match status" value="1"/>
</dbReference>
<keyword evidence="5" id="KW-0256">Endoplasmic reticulum</keyword>
<dbReference type="InterPro" id="IPR052527">
    <property type="entry name" value="Metal_cation-efflux_comp"/>
</dbReference>
<evidence type="ECO:0000256" key="1">
    <source>
        <dbReference type="ARBA" id="ARBA00004141"/>
    </source>
</evidence>
<feature type="transmembrane region" description="Helical" evidence="5">
    <location>
        <begin position="82"/>
        <end position="101"/>
    </location>
</feature>
<dbReference type="AlphaFoldDB" id="A0AAW0D0T2"/>
<keyword evidence="2 5" id="KW-0812">Transmembrane</keyword>
<evidence type="ECO:0000256" key="4">
    <source>
        <dbReference type="ARBA" id="ARBA00023136"/>
    </source>
</evidence>
<dbReference type="InterPro" id="IPR007269">
    <property type="entry name" value="ICMT_MeTrfase"/>
</dbReference>
<comment type="caution">
    <text evidence="6">The sequence shown here is derived from an EMBL/GenBank/DDBJ whole genome shotgun (WGS) entry which is preliminary data.</text>
</comment>
<dbReference type="Gene3D" id="1.20.120.1630">
    <property type="match status" value="2"/>
</dbReference>
<comment type="subcellular location">
    <subcellularLocation>
        <location evidence="5">Endoplasmic reticulum membrane</location>
        <topology evidence="5">Multi-pass membrane protein</topology>
    </subcellularLocation>
    <subcellularLocation>
        <location evidence="1">Membrane</location>
        <topology evidence="1">Multi-pass membrane protein</topology>
    </subcellularLocation>
</comment>
<keyword evidence="3 5" id="KW-1133">Transmembrane helix</keyword>
<keyword evidence="7" id="KW-1185">Reference proteome</keyword>